<dbReference type="eggNOG" id="KOG4178">
    <property type="taxonomic scope" value="Eukaryota"/>
</dbReference>
<dbReference type="OrthoDB" id="408373at2759"/>
<reference evidence="4" key="2">
    <citation type="submission" date="2010-07" db="EMBL/GenBank/DDBJ databases">
        <authorList>
            <consortium name="The Broad Institute Genome Sequencing Platform"/>
            <consortium name="Broad Institute Genome Sequencing Center for Infectious Disease"/>
            <person name="Ma L.-J."/>
            <person name="Dead R."/>
            <person name="Young S."/>
            <person name="Zeng Q."/>
            <person name="Koehrsen M."/>
            <person name="Alvarado L."/>
            <person name="Berlin A."/>
            <person name="Chapman S.B."/>
            <person name="Chen Z."/>
            <person name="Freedman E."/>
            <person name="Gellesch M."/>
            <person name="Goldberg J."/>
            <person name="Griggs A."/>
            <person name="Gujja S."/>
            <person name="Heilman E.R."/>
            <person name="Heiman D."/>
            <person name="Hepburn T."/>
            <person name="Howarth C."/>
            <person name="Jen D."/>
            <person name="Larson L."/>
            <person name="Mehta T."/>
            <person name="Neiman D."/>
            <person name="Pearson M."/>
            <person name="Roberts A."/>
            <person name="Saif S."/>
            <person name="Shea T."/>
            <person name="Shenoy N."/>
            <person name="Sisk P."/>
            <person name="Stolte C."/>
            <person name="Sykes S."/>
            <person name="Walk T."/>
            <person name="White J."/>
            <person name="Yandava C."/>
            <person name="Haas B."/>
            <person name="Nusbaum C."/>
            <person name="Birren B."/>
        </authorList>
    </citation>
    <scope>NUCLEOTIDE SEQUENCE</scope>
    <source>
        <strain evidence="4">R3-111a-1</strain>
    </source>
</reference>
<evidence type="ECO:0000256" key="2">
    <source>
        <dbReference type="ARBA" id="ARBA00038334"/>
    </source>
</evidence>
<keyword evidence="1 4" id="KW-0378">Hydrolase</keyword>
<sequence length="341" mass="37812">MSAPAKLTPNDPRVEHRNVMVRGKNYHYLLAKPEGPHKATVLLCHGFPDLSFGWRNQIPALQAAGYQVVAPDMLGYGGTDAPDAVEAYGSKGMSDDLAALLDADFPTEPRVVIGGHDWGGMLVWRFAEHHPDRVLGVFSVCTPYVPPQGEFYDLSQVTQVLPNFRYQLQFAGDEVVKRTAEGGKPAVRQFLNCLWGGRPKEGSDGKPFSVDTGVPFGHIADLETSRLLSDEELDFYADQYSRNGLRGPTNWYRSRRVNFDEDRGLYARGKDFKIQTPALFISATRDAALPEAMSAGMDAHFVNLSRGRVDASHWALTEASAEVNRQIEEFVDRVTRPKASI</sequence>
<dbReference type="GO" id="GO:0016787">
    <property type="term" value="F:hydrolase activity"/>
    <property type="evidence" value="ECO:0007669"/>
    <property type="project" value="UniProtKB-KW"/>
</dbReference>
<dbReference type="Gene3D" id="3.40.50.1820">
    <property type="entry name" value="alpha/beta hydrolase"/>
    <property type="match status" value="1"/>
</dbReference>
<reference evidence="4" key="3">
    <citation type="submission" date="2010-09" db="EMBL/GenBank/DDBJ databases">
        <title>Annotation of Gaeumannomyces graminis var. tritici R3-111a-1.</title>
        <authorList>
            <consortium name="The Broad Institute Genome Sequencing Platform"/>
            <person name="Ma L.-J."/>
            <person name="Dead R."/>
            <person name="Young S.K."/>
            <person name="Zeng Q."/>
            <person name="Gargeya S."/>
            <person name="Fitzgerald M."/>
            <person name="Haas B."/>
            <person name="Abouelleil A."/>
            <person name="Alvarado L."/>
            <person name="Arachchi H.M."/>
            <person name="Berlin A."/>
            <person name="Brown A."/>
            <person name="Chapman S.B."/>
            <person name="Chen Z."/>
            <person name="Dunbar C."/>
            <person name="Freedman E."/>
            <person name="Gearin G."/>
            <person name="Gellesch M."/>
            <person name="Goldberg J."/>
            <person name="Griggs A."/>
            <person name="Gujja S."/>
            <person name="Heiman D."/>
            <person name="Howarth C."/>
            <person name="Larson L."/>
            <person name="Lui A."/>
            <person name="MacDonald P.J.P."/>
            <person name="Mehta T."/>
            <person name="Montmayeur A."/>
            <person name="Murphy C."/>
            <person name="Neiman D."/>
            <person name="Pearson M."/>
            <person name="Priest M."/>
            <person name="Roberts A."/>
            <person name="Saif S."/>
            <person name="Shea T."/>
            <person name="Shenoy N."/>
            <person name="Sisk P."/>
            <person name="Stolte C."/>
            <person name="Sykes S."/>
            <person name="Yandava C."/>
            <person name="Wortman J."/>
            <person name="Nusbaum C."/>
            <person name="Birren B."/>
        </authorList>
    </citation>
    <scope>NUCLEOTIDE SEQUENCE</scope>
    <source>
        <strain evidence="4">R3-111a-1</strain>
    </source>
</reference>
<dbReference type="InterPro" id="IPR000073">
    <property type="entry name" value="AB_hydrolase_1"/>
</dbReference>
<dbReference type="InterPro" id="IPR000639">
    <property type="entry name" value="Epox_hydrolase-like"/>
</dbReference>
<organism evidence="4">
    <name type="scientific">Gaeumannomyces tritici (strain R3-111a-1)</name>
    <name type="common">Wheat and barley take-all root rot fungus</name>
    <name type="synonym">Gaeumannomyces graminis var. tritici</name>
    <dbReference type="NCBI Taxonomy" id="644352"/>
    <lineage>
        <taxon>Eukaryota</taxon>
        <taxon>Fungi</taxon>
        <taxon>Dikarya</taxon>
        <taxon>Ascomycota</taxon>
        <taxon>Pezizomycotina</taxon>
        <taxon>Sordariomycetes</taxon>
        <taxon>Sordariomycetidae</taxon>
        <taxon>Magnaporthales</taxon>
        <taxon>Magnaporthaceae</taxon>
        <taxon>Gaeumannomyces</taxon>
    </lineage>
</organism>
<dbReference type="RefSeq" id="XP_009226150.1">
    <property type="nucleotide sequence ID" value="XM_009227886.1"/>
</dbReference>
<dbReference type="EMBL" id="GL385399">
    <property type="protein sequence ID" value="EJT73176.1"/>
    <property type="molecule type" value="Genomic_DNA"/>
</dbReference>
<dbReference type="SUPFAM" id="SSF53474">
    <property type="entry name" value="alpha/beta-Hydrolases"/>
    <property type="match status" value="1"/>
</dbReference>
<keyword evidence="6" id="KW-1185">Reference proteome</keyword>
<accession>J3P941</accession>
<dbReference type="AlphaFoldDB" id="J3P941"/>
<dbReference type="Proteomes" id="UP000006039">
    <property type="component" value="Unassembled WGS sequence"/>
</dbReference>
<evidence type="ECO:0000256" key="1">
    <source>
        <dbReference type="ARBA" id="ARBA00022801"/>
    </source>
</evidence>
<reference evidence="5" key="5">
    <citation type="submission" date="2018-04" db="UniProtKB">
        <authorList>
            <consortium name="EnsemblFungi"/>
        </authorList>
    </citation>
    <scope>IDENTIFICATION</scope>
    <source>
        <strain evidence="5">R3-111a-1</strain>
    </source>
</reference>
<dbReference type="PANTHER" id="PTHR43329">
    <property type="entry name" value="EPOXIDE HYDROLASE"/>
    <property type="match status" value="1"/>
</dbReference>
<comment type="similarity">
    <text evidence="2">Belongs to the AB hydrolase superfamily. Epoxide hydrolase family.</text>
</comment>
<evidence type="ECO:0000313" key="6">
    <source>
        <dbReference type="Proteomes" id="UP000006039"/>
    </source>
</evidence>
<evidence type="ECO:0000313" key="5">
    <source>
        <dbReference type="EnsemblFungi" id="EJT73176"/>
    </source>
</evidence>
<dbReference type="EnsemblFungi" id="EJT73176">
    <property type="protein sequence ID" value="EJT73176"/>
    <property type="gene ID" value="GGTG_10025"/>
</dbReference>
<protein>
    <submittedName>
        <fullName evidence="4">Epoxide hydrolase 2</fullName>
    </submittedName>
</protein>
<dbReference type="InterPro" id="IPR029058">
    <property type="entry name" value="AB_hydrolase_fold"/>
</dbReference>
<dbReference type="PRINTS" id="PR00412">
    <property type="entry name" value="EPOXHYDRLASE"/>
</dbReference>
<gene>
    <name evidence="5" type="primary">20350483</name>
    <name evidence="4" type="ORF">GGTG_10025</name>
</gene>
<dbReference type="STRING" id="644352.J3P941"/>
<dbReference type="VEuPathDB" id="FungiDB:GGTG_10025"/>
<name>J3P941_GAET3</name>
<dbReference type="GeneID" id="20350483"/>
<reference evidence="5" key="4">
    <citation type="journal article" date="2015" name="G3 (Bethesda)">
        <title>Genome sequences of three phytopathogenic species of the Magnaporthaceae family of fungi.</title>
        <authorList>
            <person name="Okagaki L.H."/>
            <person name="Nunes C.C."/>
            <person name="Sailsbery J."/>
            <person name="Clay B."/>
            <person name="Brown D."/>
            <person name="John T."/>
            <person name="Oh Y."/>
            <person name="Young N."/>
            <person name="Fitzgerald M."/>
            <person name="Haas B.J."/>
            <person name="Zeng Q."/>
            <person name="Young S."/>
            <person name="Adiconis X."/>
            <person name="Fan L."/>
            <person name="Levin J.Z."/>
            <person name="Mitchell T.K."/>
            <person name="Okubara P.A."/>
            <person name="Farman M.L."/>
            <person name="Kohn L.M."/>
            <person name="Birren B."/>
            <person name="Ma L.-J."/>
            <person name="Dean R.A."/>
        </authorList>
    </citation>
    <scope>NUCLEOTIDE SEQUENCE</scope>
    <source>
        <strain evidence="5">R3-111a-1</strain>
    </source>
</reference>
<evidence type="ECO:0000313" key="4">
    <source>
        <dbReference type="EMBL" id="EJT73176.1"/>
    </source>
</evidence>
<feature type="domain" description="AB hydrolase-1" evidence="3">
    <location>
        <begin position="40"/>
        <end position="148"/>
    </location>
</feature>
<reference evidence="6" key="1">
    <citation type="submission" date="2010-07" db="EMBL/GenBank/DDBJ databases">
        <title>The genome sequence of Gaeumannomyces graminis var. tritici strain R3-111a-1.</title>
        <authorList>
            <consortium name="The Broad Institute Genome Sequencing Platform"/>
            <person name="Ma L.-J."/>
            <person name="Dead R."/>
            <person name="Young S."/>
            <person name="Zeng Q."/>
            <person name="Koehrsen M."/>
            <person name="Alvarado L."/>
            <person name="Berlin A."/>
            <person name="Chapman S.B."/>
            <person name="Chen Z."/>
            <person name="Freedman E."/>
            <person name="Gellesch M."/>
            <person name="Goldberg J."/>
            <person name="Griggs A."/>
            <person name="Gujja S."/>
            <person name="Heilman E.R."/>
            <person name="Heiman D."/>
            <person name="Hepburn T."/>
            <person name="Howarth C."/>
            <person name="Jen D."/>
            <person name="Larson L."/>
            <person name="Mehta T."/>
            <person name="Neiman D."/>
            <person name="Pearson M."/>
            <person name="Roberts A."/>
            <person name="Saif S."/>
            <person name="Shea T."/>
            <person name="Shenoy N."/>
            <person name="Sisk P."/>
            <person name="Stolte C."/>
            <person name="Sykes S."/>
            <person name="Walk T."/>
            <person name="White J."/>
            <person name="Yandava C."/>
            <person name="Haas B."/>
            <person name="Nusbaum C."/>
            <person name="Birren B."/>
        </authorList>
    </citation>
    <scope>NUCLEOTIDE SEQUENCE [LARGE SCALE GENOMIC DNA]</scope>
    <source>
        <strain evidence="6">R3-111a-1</strain>
    </source>
</reference>
<evidence type="ECO:0000259" key="3">
    <source>
        <dbReference type="Pfam" id="PF00561"/>
    </source>
</evidence>
<dbReference type="Pfam" id="PF00561">
    <property type="entry name" value="Abhydrolase_1"/>
    <property type="match status" value="1"/>
</dbReference>
<proteinExistence type="inferred from homology"/>
<dbReference type="HOGENOM" id="CLU_020336_7_5_1"/>
<dbReference type="PRINTS" id="PR00111">
    <property type="entry name" value="ABHYDROLASE"/>
</dbReference>